<proteinExistence type="inferred from homology"/>
<gene>
    <name evidence="8" type="ORF">B296_00009776</name>
</gene>
<dbReference type="FunFam" id="2.40.70.10:FF:000033">
    <property type="entry name" value="Aspartyl protease family protein"/>
    <property type="match status" value="1"/>
</dbReference>
<protein>
    <recommendedName>
        <fullName evidence="7">Peptidase A1 domain-containing protein</fullName>
    </recommendedName>
</protein>
<evidence type="ECO:0000256" key="6">
    <source>
        <dbReference type="SAM" id="SignalP"/>
    </source>
</evidence>
<dbReference type="PANTHER" id="PTHR47967">
    <property type="entry name" value="OS07G0603500 PROTEIN-RELATED"/>
    <property type="match status" value="1"/>
</dbReference>
<dbReference type="SUPFAM" id="SSF50630">
    <property type="entry name" value="Acid proteases"/>
    <property type="match status" value="1"/>
</dbReference>
<feature type="signal peptide" evidence="6">
    <location>
        <begin position="1"/>
        <end position="21"/>
    </location>
</feature>
<reference evidence="8 9" key="1">
    <citation type="journal article" date="2014" name="Agronomy (Basel)">
        <title>A Draft Genome Sequence for Ensete ventricosum, the Drought-Tolerant Tree Against Hunger.</title>
        <authorList>
            <person name="Harrison J."/>
            <person name="Moore K.A."/>
            <person name="Paszkiewicz K."/>
            <person name="Jones T."/>
            <person name="Grant M."/>
            <person name="Ambacheew D."/>
            <person name="Muzemil S."/>
            <person name="Studholme D.J."/>
        </authorList>
    </citation>
    <scope>NUCLEOTIDE SEQUENCE [LARGE SCALE GENOMIC DNA]</scope>
</reference>
<organism evidence="8 9">
    <name type="scientific">Ensete ventricosum</name>
    <name type="common">Abyssinian banana</name>
    <name type="synonym">Musa ensete</name>
    <dbReference type="NCBI Taxonomy" id="4639"/>
    <lineage>
        <taxon>Eukaryota</taxon>
        <taxon>Viridiplantae</taxon>
        <taxon>Streptophyta</taxon>
        <taxon>Embryophyta</taxon>
        <taxon>Tracheophyta</taxon>
        <taxon>Spermatophyta</taxon>
        <taxon>Magnoliopsida</taxon>
        <taxon>Liliopsida</taxon>
        <taxon>Zingiberales</taxon>
        <taxon>Musaceae</taxon>
        <taxon>Ensete</taxon>
    </lineage>
</organism>
<dbReference type="Pfam" id="PF14543">
    <property type="entry name" value="TAXi_N"/>
    <property type="match status" value="1"/>
</dbReference>
<dbReference type="CDD" id="cd05476">
    <property type="entry name" value="pepsin_A_like_plant"/>
    <property type="match status" value="1"/>
</dbReference>
<dbReference type="InterPro" id="IPR032861">
    <property type="entry name" value="TAXi_N"/>
</dbReference>
<dbReference type="PROSITE" id="PS51767">
    <property type="entry name" value="PEPTIDASE_A1"/>
    <property type="match status" value="1"/>
</dbReference>
<feature type="domain" description="Peptidase A1" evidence="7">
    <location>
        <begin position="81"/>
        <end position="413"/>
    </location>
</feature>
<evidence type="ECO:0000256" key="4">
    <source>
        <dbReference type="ARBA" id="ARBA00022801"/>
    </source>
</evidence>
<dbReference type="InterPro" id="IPR034161">
    <property type="entry name" value="Pepsin-like_plant"/>
</dbReference>
<dbReference type="GO" id="GO:0004190">
    <property type="term" value="F:aspartic-type endopeptidase activity"/>
    <property type="evidence" value="ECO:0007669"/>
    <property type="project" value="UniProtKB-KW"/>
</dbReference>
<dbReference type="InterPro" id="IPR033121">
    <property type="entry name" value="PEPTIDASE_A1"/>
</dbReference>
<accession>A0A426ZLG0</accession>
<dbReference type="Proteomes" id="UP000287651">
    <property type="component" value="Unassembled WGS sequence"/>
</dbReference>
<keyword evidence="4" id="KW-0378">Hydrolase</keyword>
<comment type="similarity">
    <text evidence="1">Belongs to the peptidase A1 family.</text>
</comment>
<dbReference type="EMBL" id="AMZH03006058">
    <property type="protein sequence ID" value="RRT64781.1"/>
    <property type="molecule type" value="Genomic_DNA"/>
</dbReference>
<dbReference type="InterPro" id="IPR051708">
    <property type="entry name" value="Plant_Aspart_Prot_A1"/>
</dbReference>
<dbReference type="GO" id="GO:0005576">
    <property type="term" value="C:extracellular region"/>
    <property type="evidence" value="ECO:0007669"/>
    <property type="project" value="TreeGrafter"/>
</dbReference>
<dbReference type="AlphaFoldDB" id="A0A426ZLG0"/>
<dbReference type="Gene3D" id="2.40.70.10">
    <property type="entry name" value="Acid Proteases"/>
    <property type="match status" value="2"/>
</dbReference>
<keyword evidence="5" id="KW-0325">Glycoprotein</keyword>
<evidence type="ECO:0000256" key="5">
    <source>
        <dbReference type="ARBA" id="ARBA00023180"/>
    </source>
</evidence>
<evidence type="ECO:0000256" key="2">
    <source>
        <dbReference type="ARBA" id="ARBA00022670"/>
    </source>
</evidence>
<keyword evidence="6" id="KW-0732">Signal</keyword>
<dbReference type="Pfam" id="PF14541">
    <property type="entry name" value="TAXi_C"/>
    <property type="match status" value="1"/>
</dbReference>
<dbReference type="InterPro" id="IPR032799">
    <property type="entry name" value="TAXi_C"/>
</dbReference>
<dbReference type="InterPro" id="IPR021109">
    <property type="entry name" value="Peptidase_aspartic_dom_sf"/>
</dbReference>
<dbReference type="GO" id="GO:0006508">
    <property type="term" value="P:proteolysis"/>
    <property type="evidence" value="ECO:0007669"/>
    <property type="project" value="UniProtKB-KW"/>
</dbReference>
<dbReference type="PANTHER" id="PTHR47967:SF129">
    <property type="entry name" value="OS08G0469000 PROTEIN"/>
    <property type="match status" value="1"/>
</dbReference>
<feature type="chain" id="PRO_5018966579" description="Peptidase A1 domain-containing protein" evidence="6">
    <location>
        <begin position="22"/>
        <end position="420"/>
    </location>
</feature>
<keyword evidence="2" id="KW-0645">Protease</keyword>
<evidence type="ECO:0000256" key="3">
    <source>
        <dbReference type="ARBA" id="ARBA00022750"/>
    </source>
</evidence>
<evidence type="ECO:0000256" key="1">
    <source>
        <dbReference type="ARBA" id="ARBA00007447"/>
    </source>
</evidence>
<evidence type="ECO:0000259" key="7">
    <source>
        <dbReference type="PROSITE" id="PS51767"/>
    </source>
</evidence>
<evidence type="ECO:0000313" key="9">
    <source>
        <dbReference type="Proteomes" id="UP000287651"/>
    </source>
</evidence>
<name>A0A426ZLG0_ENSVE</name>
<evidence type="ECO:0000313" key="8">
    <source>
        <dbReference type="EMBL" id="RRT64781.1"/>
    </source>
</evidence>
<keyword evidence="3" id="KW-0064">Aspartyl protease</keyword>
<comment type="caution">
    <text evidence="8">The sequence shown here is derived from an EMBL/GenBank/DDBJ whole genome shotgun (WGS) entry which is preliminary data.</text>
</comment>
<sequence length="420" mass="45701">MAYLPLLALLALSSLLRSTSPAPAGLQLSLTHVDAGSPFTFTERVRRAAQRSRHRREVLEARLANSSGDIEVPITSSKFEYKLEFAIGSPELKVTAILDTGSELVWTQCRPCDPCVQQSTPVYDPSNSSSFSRLPCTSPLYDYQVFKRFDPPTCHYAYGYGSGATQGVLAMETFTFGTKSVSNITFGCSKQSKGNFAGTSGIVGFGRGNLSLISQLGFGKFSYCLTSFNSSSSSHLRLGSLETLNGTPGRVQSTPFLGDTNLYRVSLRGISLGEALLPIPNATFEHRRDELSGTVIDSGTGQTQLPKPVYEIVKQRITSLVGLPVVDLSSTIGLDLCFSVSSWPPPPVPDMTFHFDNADMTIPPANYMYADQNAGSFCLVMQMSESNLTIVGNYQQQNMHVVYDVAGRMLSFIPARCDDF</sequence>